<accession>A0A3S5AK94</accession>
<dbReference type="PROSITE" id="PS51257">
    <property type="entry name" value="PROKAR_LIPOPROTEIN"/>
    <property type="match status" value="1"/>
</dbReference>
<name>A0A3S5AK94_9PLAT</name>
<organism evidence="1 2">
    <name type="scientific">Protopolystoma xenopodis</name>
    <dbReference type="NCBI Taxonomy" id="117903"/>
    <lineage>
        <taxon>Eukaryota</taxon>
        <taxon>Metazoa</taxon>
        <taxon>Spiralia</taxon>
        <taxon>Lophotrochozoa</taxon>
        <taxon>Platyhelminthes</taxon>
        <taxon>Monogenea</taxon>
        <taxon>Polyopisthocotylea</taxon>
        <taxon>Polystomatidea</taxon>
        <taxon>Polystomatidae</taxon>
        <taxon>Protopolystoma</taxon>
    </lineage>
</organism>
<reference evidence="1" key="1">
    <citation type="submission" date="2018-11" db="EMBL/GenBank/DDBJ databases">
        <authorList>
            <consortium name="Pathogen Informatics"/>
        </authorList>
    </citation>
    <scope>NUCLEOTIDE SEQUENCE</scope>
</reference>
<sequence>MAVCFPKLPYSRSEACEPAFFLVANNPAVGACSALISLPGLGPGLSGGVLVDAHNLGSEANQADTKQMDEDIVISGHINGWIVVWDRIIHRSVWCTWLAHSSGVGGVVSLHLMPELAYWSSGSHQQILVSQGRDAAIRFWRLSDILLHGPGPSYAIGQRLNRPPRQGESARVKAV</sequence>
<gene>
    <name evidence="1" type="ORF">PXEA_LOCUS32463</name>
</gene>
<dbReference type="EMBL" id="CAAALY010259809">
    <property type="protein sequence ID" value="VEL39023.1"/>
    <property type="molecule type" value="Genomic_DNA"/>
</dbReference>
<keyword evidence="2" id="KW-1185">Reference proteome</keyword>
<dbReference type="SUPFAM" id="SSF50978">
    <property type="entry name" value="WD40 repeat-like"/>
    <property type="match status" value="1"/>
</dbReference>
<proteinExistence type="predicted"/>
<evidence type="ECO:0000313" key="1">
    <source>
        <dbReference type="EMBL" id="VEL39023.1"/>
    </source>
</evidence>
<evidence type="ECO:0000313" key="2">
    <source>
        <dbReference type="Proteomes" id="UP000784294"/>
    </source>
</evidence>
<dbReference type="Proteomes" id="UP000784294">
    <property type="component" value="Unassembled WGS sequence"/>
</dbReference>
<dbReference type="AlphaFoldDB" id="A0A3S5AK94"/>
<dbReference type="InterPro" id="IPR036322">
    <property type="entry name" value="WD40_repeat_dom_sf"/>
</dbReference>
<protein>
    <submittedName>
        <fullName evidence="1">Uncharacterized protein</fullName>
    </submittedName>
</protein>
<dbReference type="OrthoDB" id="10002389at2759"/>
<comment type="caution">
    <text evidence="1">The sequence shown here is derived from an EMBL/GenBank/DDBJ whole genome shotgun (WGS) entry which is preliminary data.</text>
</comment>